<keyword evidence="14" id="KW-1185">Reference proteome</keyword>
<evidence type="ECO:0000256" key="7">
    <source>
        <dbReference type="ARBA" id="ARBA00022840"/>
    </source>
</evidence>
<accession>A0A7J0BDV1</accession>
<reference evidence="13 14" key="1">
    <citation type="submission" date="2020-05" db="EMBL/GenBank/DDBJ databases">
        <title>Draft genome sequence of Desulfovibrio sp. strain HN2T.</title>
        <authorList>
            <person name="Ueno A."/>
            <person name="Tamazawa S."/>
            <person name="Tamamura S."/>
            <person name="Murakami T."/>
            <person name="Kiyama T."/>
            <person name="Inomata H."/>
            <person name="Amano Y."/>
            <person name="Miyakawa K."/>
            <person name="Tamaki H."/>
            <person name="Naganuma T."/>
            <person name="Kaneko K."/>
        </authorList>
    </citation>
    <scope>NUCLEOTIDE SEQUENCE [LARGE SCALE GENOMIC DNA]</scope>
    <source>
        <strain evidence="13 14">HN2</strain>
    </source>
</reference>
<dbReference type="InterPro" id="IPR005467">
    <property type="entry name" value="His_kinase_dom"/>
</dbReference>
<feature type="domain" description="PAS" evidence="11">
    <location>
        <begin position="141"/>
        <end position="187"/>
    </location>
</feature>
<evidence type="ECO:0000259" key="12">
    <source>
        <dbReference type="PROSITE" id="PS50113"/>
    </source>
</evidence>
<feature type="domain" description="Histidine kinase" evidence="10">
    <location>
        <begin position="282"/>
        <end position="489"/>
    </location>
</feature>
<dbReference type="InterPro" id="IPR036890">
    <property type="entry name" value="HATPase_C_sf"/>
</dbReference>
<dbReference type="RefSeq" id="WP_174403575.1">
    <property type="nucleotide sequence ID" value="NZ_BLVO01000004.1"/>
</dbReference>
<dbReference type="InterPro" id="IPR035965">
    <property type="entry name" value="PAS-like_dom_sf"/>
</dbReference>
<protein>
    <recommendedName>
        <fullName evidence="2">histidine kinase</fullName>
        <ecNumber evidence="2">2.7.13.3</ecNumber>
    </recommendedName>
</protein>
<evidence type="ECO:0000259" key="10">
    <source>
        <dbReference type="PROSITE" id="PS50109"/>
    </source>
</evidence>
<dbReference type="Pfam" id="PF02518">
    <property type="entry name" value="HATPase_c"/>
    <property type="match status" value="1"/>
</dbReference>
<dbReference type="EC" id="2.7.13.3" evidence="2"/>
<dbReference type="PRINTS" id="PR00344">
    <property type="entry name" value="BCTRLSENSOR"/>
</dbReference>
<dbReference type="InterPro" id="IPR000700">
    <property type="entry name" value="PAS-assoc_C"/>
</dbReference>
<dbReference type="InterPro" id="IPR004358">
    <property type="entry name" value="Sig_transdc_His_kin-like_C"/>
</dbReference>
<feature type="region of interest" description="Disordered" evidence="9">
    <location>
        <begin position="493"/>
        <end position="535"/>
    </location>
</feature>
<name>A0A7J0BDV1_9BACT</name>
<dbReference type="Pfam" id="PF00512">
    <property type="entry name" value="HisKA"/>
    <property type="match status" value="1"/>
</dbReference>
<evidence type="ECO:0000313" key="14">
    <source>
        <dbReference type="Proteomes" id="UP000503840"/>
    </source>
</evidence>
<organism evidence="13 14">
    <name type="scientific">Desulfovibrio subterraneus</name>
    <dbReference type="NCBI Taxonomy" id="2718620"/>
    <lineage>
        <taxon>Bacteria</taxon>
        <taxon>Pseudomonadati</taxon>
        <taxon>Thermodesulfobacteriota</taxon>
        <taxon>Desulfovibrionia</taxon>
        <taxon>Desulfovibrionales</taxon>
        <taxon>Desulfovibrionaceae</taxon>
        <taxon>Desulfovibrio</taxon>
    </lineage>
</organism>
<dbReference type="Gene3D" id="1.10.287.130">
    <property type="match status" value="1"/>
</dbReference>
<dbReference type="Gene3D" id="3.30.565.10">
    <property type="entry name" value="Histidine kinase-like ATPase, C-terminal domain"/>
    <property type="match status" value="1"/>
</dbReference>
<evidence type="ECO:0000256" key="4">
    <source>
        <dbReference type="ARBA" id="ARBA00022679"/>
    </source>
</evidence>
<proteinExistence type="predicted"/>
<dbReference type="Proteomes" id="UP000503840">
    <property type="component" value="Unassembled WGS sequence"/>
</dbReference>
<dbReference type="PROSITE" id="PS50112">
    <property type="entry name" value="PAS"/>
    <property type="match status" value="1"/>
</dbReference>
<dbReference type="SUPFAM" id="SSF55785">
    <property type="entry name" value="PYP-like sensor domain (PAS domain)"/>
    <property type="match status" value="1"/>
</dbReference>
<evidence type="ECO:0000256" key="5">
    <source>
        <dbReference type="ARBA" id="ARBA00022741"/>
    </source>
</evidence>
<evidence type="ECO:0000256" key="8">
    <source>
        <dbReference type="ARBA" id="ARBA00023012"/>
    </source>
</evidence>
<evidence type="ECO:0000256" key="2">
    <source>
        <dbReference type="ARBA" id="ARBA00012438"/>
    </source>
</evidence>
<keyword evidence="8" id="KW-0902">Two-component regulatory system</keyword>
<dbReference type="SMART" id="SM00388">
    <property type="entry name" value="HisKA"/>
    <property type="match status" value="1"/>
</dbReference>
<dbReference type="PROSITE" id="PS50113">
    <property type="entry name" value="PAC"/>
    <property type="match status" value="1"/>
</dbReference>
<evidence type="ECO:0000256" key="9">
    <source>
        <dbReference type="SAM" id="MobiDB-lite"/>
    </source>
</evidence>
<dbReference type="GO" id="GO:0000155">
    <property type="term" value="F:phosphorelay sensor kinase activity"/>
    <property type="evidence" value="ECO:0007669"/>
    <property type="project" value="InterPro"/>
</dbReference>
<evidence type="ECO:0000313" key="13">
    <source>
        <dbReference type="EMBL" id="GFM31883.1"/>
    </source>
</evidence>
<dbReference type="InterPro" id="IPR000014">
    <property type="entry name" value="PAS"/>
</dbReference>
<dbReference type="Pfam" id="PF13426">
    <property type="entry name" value="PAS_9"/>
    <property type="match status" value="1"/>
</dbReference>
<keyword evidence="7" id="KW-0067">ATP-binding</keyword>
<dbReference type="CDD" id="cd00130">
    <property type="entry name" value="PAS"/>
    <property type="match status" value="1"/>
</dbReference>
<dbReference type="GO" id="GO:0005524">
    <property type="term" value="F:ATP binding"/>
    <property type="evidence" value="ECO:0007669"/>
    <property type="project" value="UniProtKB-KW"/>
</dbReference>
<dbReference type="SUPFAM" id="SSF55874">
    <property type="entry name" value="ATPase domain of HSP90 chaperone/DNA topoisomerase II/histidine kinase"/>
    <property type="match status" value="1"/>
</dbReference>
<dbReference type="NCBIfam" id="TIGR00229">
    <property type="entry name" value="sensory_box"/>
    <property type="match status" value="1"/>
</dbReference>
<gene>
    <name evidence="13" type="ORF">DSM101010T_02480</name>
</gene>
<comment type="caution">
    <text evidence="13">The sequence shown here is derived from an EMBL/GenBank/DDBJ whole genome shotgun (WGS) entry which is preliminary data.</text>
</comment>
<dbReference type="PROSITE" id="PS50109">
    <property type="entry name" value="HIS_KIN"/>
    <property type="match status" value="1"/>
</dbReference>
<dbReference type="CDD" id="cd00082">
    <property type="entry name" value="HisKA"/>
    <property type="match status" value="1"/>
</dbReference>
<dbReference type="SMART" id="SM00387">
    <property type="entry name" value="HATPase_c"/>
    <property type="match status" value="1"/>
</dbReference>
<keyword evidence="3" id="KW-0597">Phosphoprotein</keyword>
<feature type="domain" description="PAC" evidence="12">
    <location>
        <begin position="215"/>
        <end position="269"/>
    </location>
</feature>
<dbReference type="SUPFAM" id="SSF47384">
    <property type="entry name" value="Homodimeric domain of signal transducing histidine kinase"/>
    <property type="match status" value="1"/>
</dbReference>
<evidence type="ECO:0000256" key="3">
    <source>
        <dbReference type="ARBA" id="ARBA00022553"/>
    </source>
</evidence>
<evidence type="ECO:0000256" key="1">
    <source>
        <dbReference type="ARBA" id="ARBA00000085"/>
    </source>
</evidence>
<dbReference type="AlphaFoldDB" id="A0A7J0BDV1"/>
<dbReference type="InterPro" id="IPR003661">
    <property type="entry name" value="HisK_dim/P_dom"/>
</dbReference>
<dbReference type="PANTHER" id="PTHR43065">
    <property type="entry name" value="SENSOR HISTIDINE KINASE"/>
    <property type="match status" value="1"/>
</dbReference>
<dbReference type="Gene3D" id="3.30.450.20">
    <property type="entry name" value="PAS domain"/>
    <property type="match status" value="1"/>
</dbReference>
<keyword evidence="4" id="KW-0808">Transferase</keyword>
<evidence type="ECO:0000259" key="11">
    <source>
        <dbReference type="PROSITE" id="PS50112"/>
    </source>
</evidence>
<dbReference type="InterPro" id="IPR036097">
    <property type="entry name" value="HisK_dim/P_sf"/>
</dbReference>
<keyword evidence="5" id="KW-0547">Nucleotide-binding</keyword>
<dbReference type="PANTHER" id="PTHR43065:SF46">
    <property type="entry name" value="C4-DICARBOXYLATE TRANSPORT SENSOR PROTEIN DCTB"/>
    <property type="match status" value="1"/>
</dbReference>
<keyword evidence="6 13" id="KW-0418">Kinase</keyword>
<sequence>MANTIEKYDIDITDVKRFTVALVGSGKPLQAFSKLVCRPDFGEAFPWIRVAGLASIPKSAIRAIPCFDPLPMFETHTALFQAMPEVNIVIDLSDGGDFMAELRKDAPAGCSVLHGDAAGLIWELLLSEKLCHSCMRDLRRAQDLFATLIDQVDEDIMLLDTDGKIMDVNRSIIVARGGTKADYIGRNCWELDGGNFCCPPDKGGCTFRETLQTGRKAERIHSKVTDDGKVQFFRIYTYPVFGGDGRITRIIEMRRDITHRTHMEQRLQQAEKMAAIGELSTYIAHEIRNPLFAIGGFANSLLRSTSLDEAAREKVEIILKESKRLDAILKTTLNFARPTDSAEGVVDINLVTAETLQLMRIGCEERGLQFTVNLAPSIAVAKGNAGMIKQCLINLVKNSLEAMKEGGKLTVVTGMTQTHVFVTVQDTGYGIPDALREKVFSPFFSTKDKGAGLGLAMTKKIVEEMGGYVELVSKEGEGTTISLYLLPTLAVEDGGESAEEERQAGSDNPELPAHALSGGIGEGGSTHVRSKRVTSGPNVMQVSAVSGIAAPHVGVFTNTCKETDTSDDNDNSTGNP</sequence>
<dbReference type="EMBL" id="BLVO01000004">
    <property type="protein sequence ID" value="GFM31883.1"/>
    <property type="molecule type" value="Genomic_DNA"/>
</dbReference>
<evidence type="ECO:0000256" key="6">
    <source>
        <dbReference type="ARBA" id="ARBA00022777"/>
    </source>
</evidence>
<comment type="catalytic activity">
    <reaction evidence="1">
        <text>ATP + protein L-histidine = ADP + protein N-phospho-L-histidine.</text>
        <dbReference type="EC" id="2.7.13.3"/>
    </reaction>
</comment>
<dbReference type="InterPro" id="IPR003594">
    <property type="entry name" value="HATPase_dom"/>
</dbReference>